<dbReference type="AlphaFoldDB" id="H0QM99"/>
<evidence type="ECO:0000313" key="2">
    <source>
        <dbReference type="Proteomes" id="UP000003828"/>
    </source>
</evidence>
<evidence type="ECO:0000313" key="1">
    <source>
        <dbReference type="EMBL" id="GAB13950.1"/>
    </source>
</evidence>
<organism evidence="1 2">
    <name type="scientific">Arthrobacter globiformis (strain ATCC 8010 / DSM 20124 / JCM 1332 / NBRC 12137 / NCIMB 8907 / NRRL B-2979 / 168)</name>
    <dbReference type="NCBI Taxonomy" id="1077972"/>
    <lineage>
        <taxon>Bacteria</taxon>
        <taxon>Bacillati</taxon>
        <taxon>Actinomycetota</taxon>
        <taxon>Actinomycetes</taxon>
        <taxon>Micrococcales</taxon>
        <taxon>Micrococcaceae</taxon>
        <taxon>Arthrobacter</taxon>
    </lineage>
</organism>
<dbReference type="STRING" id="1077972.ARGLB_051_01320"/>
<comment type="caution">
    <text evidence="1">The sequence shown here is derived from an EMBL/GenBank/DDBJ whole genome shotgun (WGS) entry which is preliminary data.</text>
</comment>
<accession>H0QM99</accession>
<keyword evidence="2" id="KW-1185">Reference proteome</keyword>
<sequence>MGALVAGFPSKLLPVMPGTKVVASSFDKSTSPATAALVGSTAAKPAAVVAYYTKALEAQGFKPVPGNTVGSVASKDFVRAGNETVNIAVPATGGISTFTIGANVTPESVK</sequence>
<name>H0QM99_ARTG1</name>
<gene>
    <name evidence="1" type="ORF">ARGLB_051_01320</name>
</gene>
<reference evidence="1 2" key="1">
    <citation type="submission" date="2011-12" db="EMBL/GenBank/DDBJ databases">
        <title>Whole genome shotgun sequence of Arthrobacter globiformis NBRC 12137.</title>
        <authorList>
            <person name="Miyazawa S."/>
            <person name="Hosoyama A."/>
            <person name="Tsuchikane K."/>
            <person name="Katsumata H."/>
            <person name="Yamazaki S."/>
            <person name="Fujita N."/>
        </authorList>
    </citation>
    <scope>NUCLEOTIDE SEQUENCE [LARGE SCALE GENOMIC DNA]</scope>
    <source>
        <strain evidence="1 2">NBRC 12137</strain>
    </source>
</reference>
<protein>
    <submittedName>
        <fullName evidence="1">Uncharacterized protein</fullName>
    </submittedName>
</protein>
<proteinExistence type="predicted"/>
<dbReference type="EMBL" id="BAEG01000051">
    <property type="protein sequence ID" value="GAB13950.1"/>
    <property type="molecule type" value="Genomic_DNA"/>
</dbReference>
<dbReference type="Proteomes" id="UP000003828">
    <property type="component" value="Unassembled WGS sequence"/>
</dbReference>